<keyword evidence="1" id="KW-0285">Flavoprotein</keyword>
<protein>
    <submittedName>
        <fullName evidence="3">Flavin oxidoreductase hxnT</fullName>
    </submittedName>
</protein>
<dbReference type="SUPFAM" id="SSF51395">
    <property type="entry name" value="FMN-linked oxidoreductases"/>
    <property type="match status" value="1"/>
</dbReference>
<evidence type="ECO:0000259" key="2">
    <source>
        <dbReference type="Pfam" id="PF00724"/>
    </source>
</evidence>
<accession>A0A4R8PUE9</accession>
<dbReference type="InterPro" id="IPR045247">
    <property type="entry name" value="Oye-like"/>
</dbReference>
<keyword evidence="4" id="KW-1185">Reference proteome</keyword>
<proteinExistence type="predicted"/>
<evidence type="ECO:0000313" key="3">
    <source>
        <dbReference type="EMBL" id="TDZ27750.1"/>
    </source>
</evidence>
<dbReference type="AlphaFoldDB" id="A0A4R8PUE9"/>
<name>A0A4R8PUE9_9PEZI</name>
<feature type="domain" description="NADH:flavin oxidoreductase/NADH oxidase N-terminal" evidence="2">
    <location>
        <begin position="4"/>
        <end position="362"/>
    </location>
</feature>
<dbReference type="Proteomes" id="UP000295083">
    <property type="component" value="Unassembled WGS sequence"/>
</dbReference>
<dbReference type="Gene3D" id="3.20.20.70">
    <property type="entry name" value="Aldolase class I"/>
    <property type="match status" value="1"/>
</dbReference>
<organism evidence="3 4">
    <name type="scientific">Colletotrichum spinosum</name>
    <dbReference type="NCBI Taxonomy" id="1347390"/>
    <lineage>
        <taxon>Eukaryota</taxon>
        <taxon>Fungi</taxon>
        <taxon>Dikarya</taxon>
        <taxon>Ascomycota</taxon>
        <taxon>Pezizomycotina</taxon>
        <taxon>Sordariomycetes</taxon>
        <taxon>Hypocreomycetidae</taxon>
        <taxon>Glomerellales</taxon>
        <taxon>Glomerellaceae</taxon>
        <taxon>Colletotrichum</taxon>
        <taxon>Colletotrichum orbiculare species complex</taxon>
    </lineage>
</organism>
<dbReference type="PANTHER" id="PTHR22893">
    <property type="entry name" value="NADH OXIDOREDUCTASE-RELATED"/>
    <property type="match status" value="1"/>
</dbReference>
<dbReference type="InterPro" id="IPR001155">
    <property type="entry name" value="OxRdtase_FMN_N"/>
</dbReference>
<evidence type="ECO:0000313" key="4">
    <source>
        <dbReference type="Proteomes" id="UP000295083"/>
    </source>
</evidence>
<dbReference type="PANTHER" id="PTHR22893:SF91">
    <property type="entry name" value="NADPH DEHYDROGENASE 2-RELATED"/>
    <property type="match status" value="1"/>
</dbReference>
<comment type="caution">
    <text evidence="3">The sequence shown here is derived from an EMBL/GenBank/DDBJ whole genome shotgun (WGS) entry which is preliminary data.</text>
</comment>
<evidence type="ECO:0000256" key="1">
    <source>
        <dbReference type="ARBA" id="ARBA00022630"/>
    </source>
</evidence>
<gene>
    <name evidence="3" type="primary">hxnT-0</name>
    <name evidence="3" type="ORF">C8035_v008711</name>
</gene>
<dbReference type="GO" id="GO:0010181">
    <property type="term" value="F:FMN binding"/>
    <property type="evidence" value="ECO:0007669"/>
    <property type="project" value="InterPro"/>
</dbReference>
<dbReference type="InterPro" id="IPR013785">
    <property type="entry name" value="Aldolase_TIM"/>
</dbReference>
<reference evidence="3 4" key="1">
    <citation type="submission" date="2018-11" db="EMBL/GenBank/DDBJ databases">
        <title>Genome sequence and assembly of Colletotrichum spinosum.</title>
        <authorList>
            <person name="Gan P."/>
            <person name="Shirasu K."/>
        </authorList>
    </citation>
    <scope>NUCLEOTIDE SEQUENCE [LARGE SCALE GENOMIC DNA]</scope>
    <source>
        <strain evidence="3 4">CBS 515.97</strain>
    </source>
</reference>
<dbReference type="GO" id="GO:0016491">
    <property type="term" value="F:oxidoreductase activity"/>
    <property type="evidence" value="ECO:0007669"/>
    <property type="project" value="InterPro"/>
</dbReference>
<dbReference type="Pfam" id="PF00724">
    <property type="entry name" value="Oxidored_FMN"/>
    <property type="match status" value="1"/>
</dbReference>
<sequence length="397" mass="44041">MASLLEPVTVGETLSLRNRVVMGSMTRNRCNDDNKPGLAQVKHYADRARDGAGLIVTEGTFIDWTGCDWKYAPVMITTEHAEAWRRVTDAVHDEGGKIIFQAWHAGRCQHDEMPVMKDHGRSVLAPSAIPADAGKYRDLPGKPGHTRSVIAIDNPSDIVALYKRACELVMEAGFDGVELLAQGGYLPQQFLSTRANKRTDAYGGTVENRCRFILEVVDGIAAVFGGPEFICVKLNPTDILNDSVVTFDEMQETYTYLINELVSRKVGIINISRRGAGNDESSEFFGYSRPEGYPIPDGYDPVIEFGKLVKRPGSSSLLMANHKYTVEEADRLVKAGSIDLVTFGRPFMYNPDVVSRIRRGIPFAENDRGDAVYYGPYQTPDENYNDWPAAVSEDTRL</sequence>
<dbReference type="EMBL" id="QAPG01001767">
    <property type="protein sequence ID" value="TDZ27750.1"/>
    <property type="molecule type" value="Genomic_DNA"/>
</dbReference>